<organism evidence="1 2">
    <name type="scientific">Coccomyxa subellipsoidea (strain C-169)</name>
    <name type="common">Green microalga</name>
    <dbReference type="NCBI Taxonomy" id="574566"/>
    <lineage>
        <taxon>Eukaryota</taxon>
        <taxon>Viridiplantae</taxon>
        <taxon>Chlorophyta</taxon>
        <taxon>core chlorophytes</taxon>
        <taxon>Trebouxiophyceae</taxon>
        <taxon>Trebouxiophyceae incertae sedis</taxon>
        <taxon>Coccomyxaceae</taxon>
        <taxon>Coccomyxa</taxon>
        <taxon>Coccomyxa subellipsoidea</taxon>
    </lineage>
</organism>
<dbReference type="Proteomes" id="UP000007264">
    <property type="component" value="Unassembled WGS sequence"/>
</dbReference>
<evidence type="ECO:0000313" key="1">
    <source>
        <dbReference type="EMBL" id="EIE19567.1"/>
    </source>
</evidence>
<keyword evidence="2" id="KW-1185">Reference proteome</keyword>
<dbReference type="EMBL" id="AGSI01000018">
    <property type="protein sequence ID" value="EIE19567.1"/>
    <property type="molecule type" value="Genomic_DNA"/>
</dbReference>
<reference evidence="1 2" key="1">
    <citation type="journal article" date="2012" name="Genome Biol.">
        <title>The genome of the polar eukaryotic microalga coccomyxa subellipsoidea reveals traits of cold adaptation.</title>
        <authorList>
            <person name="Blanc G."/>
            <person name="Agarkova I."/>
            <person name="Grimwood J."/>
            <person name="Kuo A."/>
            <person name="Brueggeman A."/>
            <person name="Dunigan D."/>
            <person name="Gurnon J."/>
            <person name="Ladunga I."/>
            <person name="Lindquist E."/>
            <person name="Lucas S."/>
            <person name="Pangilinan J."/>
            <person name="Proschold T."/>
            <person name="Salamov A."/>
            <person name="Schmutz J."/>
            <person name="Weeks D."/>
            <person name="Yamada T."/>
            <person name="Claverie J.M."/>
            <person name="Grigoriev I."/>
            <person name="Van Etten J."/>
            <person name="Lomsadze A."/>
            <person name="Borodovsky M."/>
        </authorList>
    </citation>
    <scope>NUCLEOTIDE SEQUENCE [LARGE SCALE GENOMIC DNA]</scope>
    <source>
        <strain evidence="1 2">C-169</strain>
    </source>
</reference>
<name>I0YME8_COCSC</name>
<protein>
    <submittedName>
        <fullName evidence="1">Uncharacterized protein</fullName>
    </submittedName>
</protein>
<proteinExistence type="predicted"/>
<dbReference type="RefSeq" id="XP_005644111.1">
    <property type="nucleotide sequence ID" value="XM_005644054.1"/>
</dbReference>
<dbReference type="GeneID" id="17037539"/>
<gene>
    <name evidence="1" type="ORF">COCSUDRAFT_58315</name>
</gene>
<evidence type="ECO:0000313" key="2">
    <source>
        <dbReference type="Proteomes" id="UP000007264"/>
    </source>
</evidence>
<dbReference type="KEGG" id="csl:COCSUDRAFT_58315"/>
<comment type="caution">
    <text evidence="1">The sequence shown here is derived from an EMBL/GenBank/DDBJ whole genome shotgun (WGS) entry which is preliminary data.</text>
</comment>
<accession>I0YME8</accession>
<sequence>MSAHSCPAQAQLPMWAAALKGRLPSWKLQAFNLGIAVFMPWGWGACGLSLASRLTSAWEAAASQRRIPGAASAPGGTSSATRRSRERLGAAGWLAMAAWHSMGLGGSRWDTGQQQWPWVLGGPSRQVAATTVGGDSAECKGEDVVGRLRVPQYLLLARTLLLPPFASAVASDGEASGAAAGQLLAPGSGGGPIRHNGQLQRPLPWLWWAARALAVQQRVLSGPAASASSQIGLFPGA</sequence>
<dbReference type="AlphaFoldDB" id="I0YME8"/>